<dbReference type="GeneID" id="20081707"/>
<dbReference type="InterPro" id="IPR016024">
    <property type="entry name" value="ARM-type_fold"/>
</dbReference>
<evidence type="ECO:0000256" key="1">
    <source>
        <dbReference type="SAM" id="MobiDB-lite"/>
    </source>
</evidence>
<name>A0A024UER8_9STRA</name>
<accession>A0A024UER8</accession>
<feature type="compositionally biased region" description="Polar residues" evidence="1">
    <location>
        <begin position="725"/>
        <end position="741"/>
    </location>
</feature>
<reference evidence="3" key="1">
    <citation type="submission" date="2013-12" db="EMBL/GenBank/DDBJ databases">
        <title>The Genome Sequence of Aphanomyces invadans NJM9701.</title>
        <authorList>
            <consortium name="The Broad Institute Genomics Platform"/>
            <person name="Russ C."/>
            <person name="Tyler B."/>
            <person name="van West P."/>
            <person name="Dieguez-Uribeondo J."/>
            <person name="Young S.K."/>
            <person name="Zeng Q."/>
            <person name="Gargeya S."/>
            <person name="Fitzgerald M."/>
            <person name="Abouelleil A."/>
            <person name="Alvarado L."/>
            <person name="Chapman S.B."/>
            <person name="Gainer-Dewar J."/>
            <person name="Goldberg J."/>
            <person name="Griggs A."/>
            <person name="Gujja S."/>
            <person name="Hansen M."/>
            <person name="Howarth C."/>
            <person name="Imamovic A."/>
            <person name="Ireland A."/>
            <person name="Larimer J."/>
            <person name="McCowan C."/>
            <person name="Murphy C."/>
            <person name="Pearson M."/>
            <person name="Poon T.W."/>
            <person name="Priest M."/>
            <person name="Roberts A."/>
            <person name="Saif S."/>
            <person name="Shea T."/>
            <person name="Sykes S."/>
            <person name="Wortman J."/>
            <person name="Nusbaum C."/>
            <person name="Birren B."/>
        </authorList>
    </citation>
    <scope>NUCLEOTIDE SEQUENCE [LARGE SCALE GENOMIC DNA]</scope>
    <source>
        <strain evidence="3">NJM9701</strain>
    </source>
</reference>
<dbReference type="SUPFAM" id="SSF48371">
    <property type="entry name" value="ARM repeat"/>
    <property type="match status" value="1"/>
</dbReference>
<dbReference type="EMBL" id="KI913958">
    <property type="protein sequence ID" value="ETW04367.1"/>
    <property type="molecule type" value="Genomic_DNA"/>
</dbReference>
<proteinExistence type="predicted"/>
<dbReference type="InterPro" id="IPR011989">
    <property type="entry name" value="ARM-like"/>
</dbReference>
<feature type="domain" description="CLASP N-terminal" evidence="2">
    <location>
        <begin position="15"/>
        <end position="221"/>
    </location>
</feature>
<dbReference type="InterPro" id="IPR024395">
    <property type="entry name" value="CLASP_N_dom"/>
</dbReference>
<gene>
    <name evidence="3" type="ORF">H310_04657</name>
</gene>
<sequence>MASIEAFLSKLDTCEEWLGNSRREWTSRVACMRQLEGIATALPSDSAIPAKALHKICSMADAFRIELADCHPAVVKQTCSLLGTLASTCGASFTSVTEALLVPILLMATKKKQTQVIAMAARQCLHSMTKSSRFAIVLLEKTYQHAKRDENLRMMCMSLVVLVLRYWDADVVLTNDAYTPLCRFIIKALEDEHAAVRTQGRMALCLLCEYGHERFAELLDIVPTDTMDAIVAEFPESLLTATRRQLLLAPPEHDPNLLPVIPEVHEDDSDEESGISSEDLSHVLIVPKSYWCNSPAATSPDDSRASPIHALDNTTRDGNSSLTESWVDRLDWSQFSDTSSTKDENVQGRAASMVASPVEHDREGSENVADESFDDEQKDTMPTSSDFAEESDRDDIALSQSSDEWNGSEADLVDGKVDVEGAIFGTVESVMSMDEWLKHNRDECGGSVIKSPTNRTSRSSASSHIDSHDGLLATPLDVSPDFAQDKGESHVTTLEYNYGADDMNASNNDAPLNPVVKSQEEALTTPREILSVTPAPAPQLTSLATQSAPKTPVHLFPHNTPSQRWHSRVLPESTTTLSLNRTPPLSPTPPPHARPASGYRSIRFATASFTPSPFSSTGESDITANASTMPSPLTIQIDSSRVDTALPQPTQRVEQEGRRSAVPSSRRSSMPLRRGASSSATSSVTETVLPPPRPHPMPSISATDAQTLESTLDSILHSMDTLSSKLTPTKQHGCQRMQGNNPWLMGPPPPHTVAAPPADCQPLPTLMSPAPDEAPTLDSTANAITTSSTAELIPHRLDVTPIAPIQSQPAAPRALNRAWDTVCSLLWVASLVFAVLGMKGAMEAHMTHASVVPRGDHPLNAKARLVAQFDDSATETSKRLARLEQAIHEWKAGVAVTQHQMQVEMAAMKDDSTSMEWTPVVAALRRQLDDELEKIACHAP</sequence>
<feature type="compositionally biased region" description="Polar residues" evidence="1">
    <location>
        <begin position="618"/>
        <end position="630"/>
    </location>
</feature>
<evidence type="ECO:0000313" key="3">
    <source>
        <dbReference type="EMBL" id="ETW04367.1"/>
    </source>
</evidence>
<feature type="region of interest" description="Disordered" evidence="1">
    <location>
        <begin position="646"/>
        <end position="701"/>
    </location>
</feature>
<evidence type="ECO:0000259" key="2">
    <source>
        <dbReference type="Pfam" id="PF12348"/>
    </source>
</evidence>
<feature type="region of interest" description="Disordered" evidence="1">
    <location>
        <begin position="336"/>
        <end position="394"/>
    </location>
</feature>
<feature type="compositionally biased region" description="Acidic residues" evidence="1">
    <location>
        <begin position="368"/>
        <end position="377"/>
    </location>
</feature>
<protein>
    <recommendedName>
        <fullName evidence="2">CLASP N-terminal domain-containing protein</fullName>
    </recommendedName>
</protein>
<dbReference type="OrthoDB" id="79848at2759"/>
<feature type="compositionally biased region" description="Polar residues" evidence="1">
    <location>
        <begin position="312"/>
        <end position="322"/>
    </location>
</feature>
<dbReference type="Pfam" id="PF12348">
    <property type="entry name" value="CLASP_N"/>
    <property type="match status" value="1"/>
</dbReference>
<feature type="region of interest" description="Disordered" evidence="1">
    <location>
        <begin position="573"/>
        <end position="597"/>
    </location>
</feature>
<feature type="compositionally biased region" description="Low complexity" evidence="1">
    <location>
        <begin position="660"/>
        <end position="688"/>
    </location>
</feature>
<dbReference type="Gene3D" id="1.25.10.10">
    <property type="entry name" value="Leucine-rich Repeat Variant"/>
    <property type="match status" value="1"/>
</dbReference>
<feature type="compositionally biased region" description="Low complexity" evidence="1">
    <location>
        <begin position="573"/>
        <end position="583"/>
    </location>
</feature>
<feature type="region of interest" description="Disordered" evidence="1">
    <location>
        <begin position="447"/>
        <end position="468"/>
    </location>
</feature>
<dbReference type="VEuPathDB" id="FungiDB:H310_04657"/>
<feature type="compositionally biased region" description="Low complexity" evidence="1">
    <location>
        <begin position="451"/>
        <end position="464"/>
    </location>
</feature>
<dbReference type="RefSeq" id="XP_008867323.1">
    <property type="nucleotide sequence ID" value="XM_008869101.1"/>
</dbReference>
<feature type="region of interest" description="Disordered" evidence="1">
    <location>
        <begin position="725"/>
        <end position="778"/>
    </location>
</feature>
<dbReference type="STRING" id="157072.A0A024UER8"/>
<feature type="compositionally biased region" description="Pro residues" evidence="1">
    <location>
        <begin position="584"/>
        <end position="593"/>
    </location>
</feature>
<organism evidence="3">
    <name type="scientific">Aphanomyces invadans</name>
    <dbReference type="NCBI Taxonomy" id="157072"/>
    <lineage>
        <taxon>Eukaryota</taxon>
        <taxon>Sar</taxon>
        <taxon>Stramenopiles</taxon>
        <taxon>Oomycota</taxon>
        <taxon>Saprolegniomycetes</taxon>
        <taxon>Saprolegniales</taxon>
        <taxon>Verrucalvaceae</taxon>
        <taxon>Aphanomyces</taxon>
    </lineage>
</organism>
<feature type="region of interest" description="Disordered" evidence="1">
    <location>
        <begin position="296"/>
        <end position="322"/>
    </location>
</feature>
<feature type="region of interest" description="Disordered" evidence="1">
    <location>
        <begin position="610"/>
        <end position="630"/>
    </location>
</feature>
<dbReference type="AlphaFoldDB" id="A0A024UER8"/>